<comment type="caution">
    <text evidence="6">The sequence shown here is derived from an EMBL/GenBank/DDBJ whole genome shotgun (WGS) entry which is preliminary data.</text>
</comment>
<comment type="similarity">
    <text evidence="1">Belongs to the FAD-dependent oxidoreductase family.</text>
</comment>
<accession>A0ABP9XR16</accession>
<name>A0ABP9XR16_9FUNG</name>
<dbReference type="SUPFAM" id="SSF48097">
    <property type="entry name" value="Regulator of G-protein signaling, RGS"/>
    <property type="match status" value="1"/>
</dbReference>
<dbReference type="InterPro" id="IPR023753">
    <property type="entry name" value="FAD/NAD-binding_dom"/>
</dbReference>
<sequence>MAIATQTEMLTQQKQVEELIKSLDAYSLHSLDPLSDASTVSTFEHEEYKRLHDILASPEQLAYFQSYLQNIHAHENLLFIEALSELRHEKISKNIESIVHRIWKTFLALGAPLELNVKNKEYVVYYIESHKYAVFSKAQALNIFKDIEIEVKIFLNEKIVEFDKTYNTLNQAFHEPTYSFEYTPGMIKMLVRPEETSSLRVRHDAYVKNGRVIIGYAEQVVDDAKSIKVNNEYVPLDYLVIATGSTYTSKLKSFDTSSLYRLSELTAEHNELKQARSVLIIGGGLVGCELASEIATHEYPPPYHNKKKITIVDPHSNLVRRSSGKRQANALDYLTSLGVEIILNEKIVDFDSSDTNSYLGSSGACYTGYDKVFVATGTTPCSDIFKGDGDVGFESCVDHWGRLRVKPTLQLEHWKYKHIFAGGDVSNIKEEKTGYAATLAGVCIARNICRMEKNKLPLNQGSKGTLPAPTQPLHGIKLQGGVGRQHLSNFKKTFAFLNPTWAALKYFDEKEFLNIVQGEAKLSTTAIGKKPSRLNLNAPDTFYKSASCINSTYSVSSIFKQQTNLHIKKGTAESLFSLASSTSDAHLHVSAANMSGSDIVTTTNEIRDATVAALSCSCSTTHLKRHNIGAIQDVSATDLSLGI</sequence>
<dbReference type="PANTHER" id="PTHR43735:SF3">
    <property type="entry name" value="FERROPTOSIS SUPPRESSOR PROTEIN 1"/>
    <property type="match status" value="1"/>
</dbReference>
<keyword evidence="7" id="KW-1185">Reference proteome</keyword>
<dbReference type="Gene3D" id="1.10.167.10">
    <property type="entry name" value="Regulator of G-protein Signalling 4, domain 2"/>
    <property type="match status" value="1"/>
</dbReference>
<dbReference type="SUPFAM" id="SSF51905">
    <property type="entry name" value="FAD/NAD(P)-binding domain"/>
    <property type="match status" value="2"/>
</dbReference>
<evidence type="ECO:0000313" key="7">
    <source>
        <dbReference type="Proteomes" id="UP001476247"/>
    </source>
</evidence>
<dbReference type="InterPro" id="IPR016137">
    <property type="entry name" value="RGS"/>
</dbReference>
<evidence type="ECO:0000256" key="1">
    <source>
        <dbReference type="ARBA" id="ARBA00006442"/>
    </source>
</evidence>
<dbReference type="PANTHER" id="PTHR43735">
    <property type="entry name" value="APOPTOSIS-INDUCING FACTOR 1"/>
    <property type="match status" value="1"/>
</dbReference>
<dbReference type="PROSITE" id="PS50132">
    <property type="entry name" value="RGS"/>
    <property type="match status" value="1"/>
</dbReference>
<dbReference type="Pfam" id="PF00615">
    <property type="entry name" value="RGS"/>
    <property type="match status" value="1"/>
</dbReference>
<gene>
    <name evidence="6" type="ORF">HPULCUR_002550</name>
</gene>
<dbReference type="InterPro" id="IPR036188">
    <property type="entry name" value="FAD/NAD-bd_sf"/>
</dbReference>
<proteinExistence type="inferred from homology"/>
<evidence type="ECO:0000256" key="4">
    <source>
        <dbReference type="ARBA" id="ARBA00023002"/>
    </source>
</evidence>
<protein>
    <recommendedName>
        <fullName evidence="5">RGS domain-containing protein</fullName>
    </recommendedName>
</protein>
<dbReference type="Proteomes" id="UP001476247">
    <property type="component" value="Unassembled WGS sequence"/>
</dbReference>
<keyword evidence="2" id="KW-0285">Flavoprotein</keyword>
<keyword evidence="3" id="KW-0274">FAD</keyword>
<feature type="domain" description="RGS" evidence="5">
    <location>
        <begin position="50"/>
        <end position="112"/>
    </location>
</feature>
<dbReference type="Gene3D" id="3.50.50.100">
    <property type="match status" value="1"/>
</dbReference>
<keyword evidence="4" id="KW-0560">Oxidoreductase</keyword>
<dbReference type="PRINTS" id="PR00368">
    <property type="entry name" value="FADPNR"/>
</dbReference>
<evidence type="ECO:0000256" key="3">
    <source>
        <dbReference type="ARBA" id="ARBA00022827"/>
    </source>
</evidence>
<evidence type="ECO:0000256" key="2">
    <source>
        <dbReference type="ARBA" id="ARBA00022630"/>
    </source>
</evidence>
<dbReference type="Pfam" id="PF07992">
    <property type="entry name" value="Pyr_redox_2"/>
    <property type="match status" value="1"/>
</dbReference>
<dbReference type="SMART" id="SM00315">
    <property type="entry name" value="RGS"/>
    <property type="match status" value="1"/>
</dbReference>
<dbReference type="InterPro" id="IPR036305">
    <property type="entry name" value="RGS_sf"/>
</dbReference>
<evidence type="ECO:0000259" key="5">
    <source>
        <dbReference type="PROSITE" id="PS50132"/>
    </source>
</evidence>
<reference evidence="6 7" key="1">
    <citation type="submission" date="2024-04" db="EMBL/GenBank/DDBJ databases">
        <title>genome sequences of Mucor flavus KT1a and Helicostylum pulchrum KT1b strains isolation_sourced from the surface of a dry-aged beef.</title>
        <authorList>
            <person name="Toyotome T."/>
            <person name="Hosono M."/>
            <person name="Torimaru M."/>
            <person name="Fukuda K."/>
            <person name="Mikami N."/>
        </authorList>
    </citation>
    <scope>NUCLEOTIDE SEQUENCE [LARGE SCALE GENOMIC DNA]</scope>
    <source>
        <strain evidence="6 7">KT1b</strain>
    </source>
</reference>
<dbReference type="EMBL" id="BAABUJ010000007">
    <property type="protein sequence ID" value="GAA5797171.1"/>
    <property type="molecule type" value="Genomic_DNA"/>
</dbReference>
<evidence type="ECO:0000313" key="6">
    <source>
        <dbReference type="EMBL" id="GAA5797171.1"/>
    </source>
</evidence>
<dbReference type="PRINTS" id="PR00411">
    <property type="entry name" value="PNDRDTASEI"/>
</dbReference>
<dbReference type="InterPro" id="IPR044926">
    <property type="entry name" value="RGS_subdomain_2"/>
</dbReference>
<organism evidence="6 7">
    <name type="scientific">Helicostylum pulchrum</name>
    <dbReference type="NCBI Taxonomy" id="562976"/>
    <lineage>
        <taxon>Eukaryota</taxon>
        <taxon>Fungi</taxon>
        <taxon>Fungi incertae sedis</taxon>
        <taxon>Mucoromycota</taxon>
        <taxon>Mucoromycotina</taxon>
        <taxon>Mucoromycetes</taxon>
        <taxon>Mucorales</taxon>
        <taxon>Mucorineae</taxon>
        <taxon>Mucoraceae</taxon>
        <taxon>Helicostylum</taxon>
    </lineage>
</organism>